<keyword evidence="3" id="KW-1185">Reference proteome</keyword>
<reference evidence="2" key="2">
    <citation type="submission" date="2015-06" db="UniProtKB">
        <authorList>
            <consortium name="EnsemblPlants"/>
        </authorList>
    </citation>
    <scope>IDENTIFICATION</scope>
</reference>
<organism evidence="2 3">
    <name type="scientific">Oryza rufipogon</name>
    <name type="common">Brownbeard rice</name>
    <name type="synonym">Asian wild rice</name>
    <dbReference type="NCBI Taxonomy" id="4529"/>
    <lineage>
        <taxon>Eukaryota</taxon>
        <taxon>Viridiplantae</taxon>
        <taxon>Streptophyta</taxon>
        <taxon>Embryophyta</taxon>
        <taxon>Tracheophyta</taxon>
        <taxon>Spermatophyta</taxon>
        <taxon>Magnoliopsida</taxon>
        <taxon>Liliopsida</taxon>
        <taxon>Poales</taxon>
        <taxon>Poaceae</taxon>
        <taxon>BOP clade</taxon>
        <taxon>Oryzoideae</taxon>
        <taxon>Oryzeae</taxon>
        <taxon>Oryzinae</taxon>
        <taxon>Oryza</taxon>
    </lineage>
</organism>
<evidence type="ECO:0000313" key="3">
    <source>
        <dbReference type="Proteomes" id="UP000008022"/>
    </source>
</evidence>
<feature type="compositionally biased region" description="Low complexity" evidence="1">
    <location>
        <begin position="27"/>
        <end position="45"/>
    </location>
</feature>
<dbReference type="Gramene" id="ORUFI02G16340.3">
    <property type="protein sequence ID" value="ORUFI02G16340.3"/>
    <property type="gene ID" value="ORUFI02G16340"/>
</dbReference>
<protein>
    <submittedName>
        <fullName evidence="2">Uncharacterized protein</fullName>
    </submittedName>
</protein>
<accession>A0A0E0NEI2</accession>
<dbReference type="Proteomes" id="UP000008022">
    <property type="component" value="Unassembled WGS sequence"/>
</dbReference>
<sequence>MRRRDRYRRRTPAGRRRCCARLGRGGSRSTPAALTSSSALLTSSSPPTPPTRRWPRTRQQRRCFVTGRASRRGAALGAISLFQKNSQLRNYKILSPVSYS</sequence>
<dbReference type="EnsemblPlants" id="ORUFI02G16340.3">
    <property type="protein sequence ID" value="ORUFI02G16340.3"/>
    <property type="gene ID" value="ORUFI02G16340"/>
</dbReference>
<dbReference type="HOGENOM" id="CLU_2310734_0_0_1"/>
<dbReference type="AlphaFoldDB" id="A0A0E0NEI2"/>
<reference evidence="3" key="1">
    <citation type="submission" date="2013-06" db="EMBL/GenBank/DDBJ databases">
        <authorList>
            <person name="Zhao Q."/>
        </authorList>
    </citation>
    <scope>NUCLEOTIDE SEQUENCE</scope>
    <source>
        <strain evidence="3">cv. W1943</strain>
    </source>
</reference>
<feature type="region of interest" description="Disordered" evidence="1">
    <location>
        <begin position="1"/>
        <end position="58"/>
    </location>
</feature>
<evidence type="ECO:0000256" key="1">
    <source>
        <dbReference type="SAM" id="MobiDB-lite"/>
    </source>
</evidence>
<name>A0A0E0NEI2_ORYRU</name>
<evidence type="ECO:0000313" key="2">
    <source>
        <dbReference type="EnsemblPlants" id="ORUFI02G16340.3"/>
    </source>
</evidence>
<feature type="compositionally biased region" description="Basic residues" evidence="1">
    <location>
        <begin position="1"/>
        <end position="19"/>
    </location>
</feature>
<proteinExistence type="predicted"/>